<dbReference type="EMBL" id="JBIAWJ010000027">
    <property type="protein sequence ID" value="MFF4526631.1"/>
    <property type="molecule type" value="Genomic_DNA"/>
</dbReference>
<comment type="caution">
    <text evidence="2">The sequence shown here is derived from an EMBL/GenBank/DDBJ whole genome shotgun (WGS) entry which is preliminary data.</text>
</comment>
<dbReference type="GO" id="GO:0008168">
    <property type="term" value="F:methyltransferase activity"/>
    <property type="evidence" value="ECO:0007669"/>
    <property type="project" value="UniProtKB-KW"/>
</dbReference>
<dbReference type="InterPro" id="IPR041698">
    <property type="entry name" value="Methyltransf_25"/>
</dbReference>
<dbReference type="GO" id="GO:0032259">
    <property type="term" value="P:methylation"/>
    <property type="evidence" value="ECO:0007669"/>
    <property type="project" value="UniProtKB-KW"/>
</dbReference>
<evidence type="ECO:0000313" key="2">
    <source>
        <dbReference type="EMBL" id="MFF4526631.1"/>
    </source>
</evidence>
<organism evidence="2 3">
    <name type="scientific">Streptomyces bluensis</name>
    <dbReference type="NCBI Taxonomy" id="33897"/>
    <lineage>
        <taxon>Bacteria</taxon>
        <taxon>Bacillati</taxon>
        <taxon>Actinomycetota</taxon>
        <taxon>Actinomycetes</taxon>
        <taxon>Kitasatosporales</taxon>
        <taxon>Streptomycetaceae</taxon>
        <taxon>Streptomyces</taxon>
    </lineage>
</organism>
<dbReference type="Pfam" id="PF13649">
    <property type="entry name" value="Methyltransf_25"/>
    <property type="match status" value="1"/>
</dbReference>
<dbReference type="InterPro" id="IPR020596">
    <property type="entry name" value="rRNA_Ade_Mease_Trfase_CS"/>
</dbReference>
<reference evidence="2 3" key="1">
    <citation type="submission" date="2024-10" db="EMBL/GenBank/DDBJ databases">
        <title>The Natural Products Discovery Center: Release of the First 8490 Sequenced Strains for Exploring Actinobacteria Biosynthetic Diversity.</title>
        <authorList>
            <person name="Kalkreuter E."/>
            <person name="Kautsar S.A."/>
            <person name="Yang D."/>
            <person name="Bader C.D."/>
            <person name="Teijaro C.N."/>
            <person name="Fluegel L."/>
            <person name="Davis C.M."/>
            <person name="Simpson J.R."/>
            <person name="Lauterbach L."/>
            <person name="Steele A.D."/>
            <person name="Gui C."/>
            <person name="Meng S."/>
            <person name="Li G."/>
            <person name="Viehrig K."/>
            <person name="Ye F."/>
            <person name="Su P."/>
            <person name="Kiefer A.F."/>
            <person name="Nichols A."/>
            <person name="Cepeda A.J."/>
            <person name="Yan W."/>
            <person name="Fan B."/>
            <person name="Jiang Y."/>
            <person name="Adhikari A."/>
            <person name="Zheng C.-J."/>
            <person name="Schuster L."/>
            <person name="Cowan T.M."/>
            <person name="Smanski M.J."/>
            <person name="Chevrette M.G."/>
            <person name="De Carvalho L.P.S."/>
            <person name="Shen B."/>
        </authorList>
    </citation>
    <scope>NUCLEOTIDE SEQUENCE [LARGE SCALE GENOMIC DNA]</scope>
    <source>
        <strain evidence="2 3">NPDC001390</strain>
    </source>
</reference>
<dbReference type="PROSITE" id="PS01131">
    <property type="entry name" value="RRNA_A_DIMETH"/>
    <property type="match status" value="1"/>
</dbReference>
<accession>A0ABW6UTD3</accession>
<dbReference type="CDD" id="cd02440">
    <property type="entry name" value="AdoMet_MTases"/>
    <property type="match status" value="1"/>
</dbReference>
<dbReference type="InterPro" id="IPR029063">
    <property type="entry name" value="SAM-dependent_MTases_sf"/>
</dbReference>
<dbReference type="Proteomes" id="UP001602058">
    <property type="component" value="Unassembled WGS sequence"/>
</dbReference>
<dbReference type="Gene3D" id="3.40.50.150">
    <property type="entry name" value="Vaccinia Virus protein VP39"/>
    <property type="match status" value="1"/>
</dbReference>
<evidence type="ECO:0000313" key="3">
    <source>
        <dbReference type="Proteomes" id="UP001602058"/>
    </source>
</evidence>
<gene>
    <name evidence="2" type="ORF">ACFY1D_35160</name>
</gene>
<sequence>MNGWTTSHDRVLAQRHAEGWMFLIETARDLRPASASAPSGNALARALTEPVRAQAPRPLAVLEAGTGTGAVTRSLISQLPRGSRLDVVEADPRCATQLRHLVATNPAPAGGPRPVTVHQTCVEDLVTDNRYDVIVSGLPLTKFTPVQVERIMAHYMELLHPGGTLTYSTHVGMRRLRGLPASRSEARRCAAVSEIVGAYQRSYATGRTTVWANLPPANVWRLQRPCVFSDDQGQTRDGVGQ</sequence>
<dbReference type="RefSeq" id="WP_350962199.1">
    <property type="nucleotide sequence ID" value="NZ_JBEOYX010000029.1"/>
</dbReference>
<dbReference type="SUPFAM" id="SSF53335">
    <property type="entry name" value="S-adenosyl-L-methionine-dependent methyltransferases"/>
    <property type="match status" value="1"/>
</dbReference>
<evidence type="ECO:0000259" key="1">
    <source>
        <dbReference type="Pfam" id="PF13649"/>
    </source>
</evidence>
<proteinExistence type="predicted"/>
<protein>
    <submittedName>
        <fullName evidence="2">Class I SAM-dependent methyltransferase</fullName>
    </submittedName>
</protein>
<keyword evidence="2" id="KW-0808">Transferase</keyword>
<keyword evidence="2" id="KW-0489">Methyltransferase</keyword>
<name>A0ABW6UTD3_9ACTN</name>
<keyword evidence="3" id="KW-1185">Reference proteome</keyword>
<feature type="domain" description="Methyltransferase" evidence="1">
    <location>
        <begin position="61"/>
        <end position="163"/>
    </location>
</feature>